<dbReference type="EMBL" id="JAAIWM010000001">
    <property type="protein sequence ID" value="NEY70894.1"/>
    <property type="molecule type" value="Genomic_DNA"/>
</dbReference>
<evidence type="ECO:0000313" key="2">
    <source>
        <dbReference type="Proteomes" id="UP000481043"/>
    </source>
</evidence>
<keyword evidence="2" id="KW-1185">Reference proteome</keyword>
<dbReference type="RefSeq" id="WP_163178402.1">
    <property type="nucleotide sequence ID" value="NZ_JAAIWM010000001.1"/>
</dbReference>
<comment type="caution">
    <text evidence="1">The sequence shown here is derived from an EMBL/GenBank/DDBJ whole genome shotgun (WGS) entry which is preliminary data.</text>
</comment>
<protein>
    <submittedName>
        <fullName evidence="1">DinB family protein</fullName>
    </submittedName>
</protein>
<dbReference type="Pfam" id="PF04978">
    <property type="entry name" value="MST"/>
    <property type="match status" value="1"/>
</dbReference>
<name>A0A6M0Q3V9_9BACI</name>
<dbReference type="InterPro" id="IPR034660">
    <property type="entry name" value="DinB/YfiT-like"/>
</dbReference>
<proteinExistence type="predicted"/>
<evidence type="ECO:0000313" key="1">
    <source>
        <dbReference type="EMBL" id="NEY70894.1"/>
    </source>
</evidence>
<dbReference type="SUPFAM" id="SSF109854">
    <property type="entry name" value="DinB/YfiT-like putative metalloenzymes"/>
    <property type="match status" value="1"/>
</dbReference>
<gene>
    <name evidence="1" type="ORF">G4D63_03965</name>
</gene>
<accession>A0A6M0Q3V9</accession>
<dbReference type="AlphaFoldDB" id="A0A6M0Q3V9"/>
<sequence length="168" mass="19894">MIDYRILPQAGYDDKIGDLICMLEHTRAVTLEDVQSLTVEELDDLPDQNSNSIGALLLHIASIEFVHQVFSFDNRDINDAERKKWEAALFLGDQARVEVKDRPVAYYLSILSEVRETTLSLFKTRKDSWLYEQKPWGKMNNYWYWFHVMEDEINHRGQIRMIKRLLKN</sequence>
<dbReference type="Proteomes" id="UP000481043">
    <property type="component" value="Unassembled WGS sequence"/>
</dbReference>
<organism evidence="1 2">
    <name type="scientific">Bacillus mesophilus</name>
    <dbReference type="NCBI Taxonomy" id="1808955"/>
    <lineage>
        <taxon>Bacteria</taxon>
        <taxon>Bacillati</taxon>
        <taxon>Bacillota</taxon>
        <taxon>Bacilli</taxon>
        <taxon>Bacillales</taxon>
        <taxon>Bacillaceae</taxon>
        <taxon>Bacillus</taxon>
    </lineage>
</organism>
<dbReference type="Gene3D" id="1.20.120.450">
    <property type="entry name" value="dinb family like domain"/>
    <property type="match status" value="1"/>
</dbReference>
<reference evidence="1 2" key="1">
    <citation type="submission" date="2020-02" db="EMBL/GenBank/DDBJ databases">
        <title>Bacillus aquiflavi sp. nov., isolated from yellow water of strong flavor Chinese baijiu in Yibin region of China.</title>
        <authorList>
            <person name="Xie J."/>
        </authorList>
    </citation>
    <scope>NUCLEOTIDE SEQUENCE [LARGE SCALE GENOMIC DNA]</scope>
    <source>
        <strain evidence="1 2">SA4</strain>
    </source>
</reference>
<dbReference type="InterPro" id="IPR007061">
    <property type="entry name" value="MST-like"/>
</dbReference>